<name>A0ABP6LY69_9MICC</name>
<evidence type="ECO:0000256" key="1">
    <source>
        <dbReference type="SAM" id="MobiDB-lite"/>
    </source>
</evidence>
<dbReference type="Gene3D" id="1.20.90.10">
    <property type="entry name" value="Phospholipase A2 domain"/>
    <property type="match status" value="1"/>
</dbReference>
<dbReference type="Proteomes" id="UP001500236">
    <property type="component" value="Unassembled WGS sequence"/>
</dbReference>
<dbReference type="Pfam" id="PF09056">
    <property type="entry name" value="Phospholip_A2_3"/>
    <property type="match status" value="1"/>
</dbReference>
<comment type="caution">
    <text evidence="2">The sequence shown here is derived from an EMBL/GenBank/DDBJ whole genome shotgun (WGS) entry which is preliminary data.</text>
</comment>
<feature type="region of interest" description="Disordered" evidence="1">
    <location>
        <begin position="209"/>
        <end position="234"/>
    </location>
</feature>
<dbReference type="EMBL" id="BAAAVT010000007">
    <property type="protein sequence ID" value="GAA3060346.1"/>
    <property type="molecule type" value="Genomic_DNA"/>
</dbReference>
<evidence type="ECO:0000313" key="2">
    <source>
        <dbReference type="EMBL" id="GAA3060346.1"/>
    </source>
</evidence>
<protein>
    <submittedName>
        <fullName evidence="2">Uncharacterized protein</fullName>
    </submittedName>
</protein>
<dbReference type="SUPFAM" id="SSF48619">
    <property type="entry name" value="Phospholipase A2, PLA2"/>
    <property type="match status" value="1"/>
</dbReference>
<proteinExistence type="predicted"/>
<sequence length="377" mass="40486">MPGSTSPLSVTTAAGLAVAMVFTVGFSPAPPSSADGAIEGGEVILDEGLTAPAEEAESISEEIAFLDESPDLPVLTVYDVRHLEESIPGELQELDTATAAFPYPEGCAMVAETVLDCDSARILLEGAIVDAYGQLQPGSLSAASGEILLSTETTAQTAYPLTFTMFLADAEGAELVEDAIEATAWMIATADEDLPVAELDEEERLLNEGVDDEDLDQEPHEEQPRSGSASAPVDDVSSASLGLLGQPGFALIVPAGFTRPSKVSIPSGYRYCPNTCKPKALHDYCTYSPDYFYKASFKGPCARHDMKIDQIRKKNISLASKRSQRASADTTFKSQMRQNCGNAYYRRAETPDRKTCYSRASVYYSIVDLKTKAWKGN</sequence>
<evidence type="ECO:0000313" key="3">
    <source>
        <dbReference type="Proteomes" id="UP001500236"/>
    </source>
</evidence>
<dbReference type="InterPro" id="IPR015141">
    <property type="entry name" value="PLipase_A2_prok/fun"/>
</dbReference>
<dbReference type="InterPro" id="IPR036444">
    <property type="entry name" value="PLipase_A2_dom_sf"/>
</dbReference>
<organism evidence="2 3">
    <name type="scientific">Nesterenkonia aethiopica</name>
    <dbReference type="NCBI Taxonomy" id="269144"/>
    <lineage>
        <taxon>Bacteria</taxon>
        <taxon>Bacillati</taxon>
        <taxon>Actinomycetota</taxon>
        <taxon>Actinomycetes</taxon>
        <taxon>Micrococcales</taxon>
        <taxon>Micrococcaceae</taxon>
        <taxon>Nesterenkonia</taxon>
    </lineage>
</organism>
<keyword evidence="3" id="KW-1185">Reference proteome</keyword>
<gene>
    <name evidence="2" type="ORF">GCM10010529_12490</name>
</gene>
<reference evidence="3" key="1">
    <citation type="journal article" date="2019" name="Int. J. Syst. Evol. Microbiol.">
        <title>The Global Catalogue of Microorganisms (GCM) 10K type strain sequencing project: providing services to taxonomists for standard genome sequencing and annotation.</title>
        <authorList>
            <consortium name="The Broad Institute Genomics Platform"/>
            <consortium name="The Broad Institute Genome Sequencing Center for Infectious Disease"/>
            <person name="Wu L."/>
            <person name="Ma J."/>
        </authorList>
    </citation>
    <scope>NUCLEOTIDE SEQUENCE [LARGE SCALE GENOMIC DNA]</scope>
    <source>
        <strain evidence="3">JCM 14309</strain>
    </source>
</reference>
<accession>A0ABP6LY69</accession>